<dbReference type="AlphaFoldDB" id="A0A1X7V2Q1"/>
<sequence>MWPLPLDISDESILRQRSQSTIEKSDSSVSSTTDEDVIDKRIIEIVEMEDYDIIDDLRKHNCIRSTHYDVFWENCYDFLNEHIGDVVDECRHGQITHLAPAISIRDFIDQVKALCPEVTPIPCEEWVRLQFWPKTPSAKASLQHTGGFTMKFMIQQRLSRQSHPNSHYAAACFRYMREYALQIYSECSFICLDDKHKIKIGEPDYPVASALRGKKVSVRSDETLAVGDHDFTKFSVIPSVIFSIDIPNEISEFWYKGNLFNMF</sequence>
<dbReference type="eggNOG" id="ENOG502QW0B">
    <property type="taxonomic scope" value="Eukaryota"/>
</dbReference>
<organism evidence="1">
    <name type="scientific">Amphimedon queenslandica</name>
    <name type="common">Sponge</name>
    <dbReference type="NCBI Taxonomy" id="400682"/>
    <lineage>
        <taxon>Eukaryota</taxon>
        <taxon>Metazoa</taxon>
        <taxon>Porifera</taxon>
        <taxon>Demospongiae</taxon>
        <taxon>Heteroscleromorpha</taxon>
        <taxon>Haplosclerida</taxon>
        <taxon>Niphatidae</taxon>
        <taxon>Amphimedon</taxon>
    </lineage>
</organism>
<protein>
    <submittedName>
        <fullName evidence="1">Uncharacterized protein</fullName>
    </submittedName>
</protein>
<accession>A0A1X7V2Q1</accession>
<dbReference type="EnsemblMetazoa" id="Aqu2.1.34079_001">
    <property type="protein sequence ID" value="Aqu2.1.34079_001"/>
    <property type="gene ID" value="Aqu2.1.34079"/>
</dbReference>
<proteinExistence type="predicted"/>
<name>A0A1X7V2Q1_AMPQE</name>
<dbReference type="OrthoDB" id="10003658at2759"/>
<dbReference type="InParanoid" id="A0A1X7V2Q1"/>
<evidence type="ECO:0000313" key="1">
    <source>
        <dbReference type="EnsemblMetazoa" id="Aqu2.1.34079_001"/>
    </source>
</evidence>
<reference evidence="1" key="1">
    <citation type="submission" date="2017-05" db="UniProtKB">
        <authorList>
            <consortium name="EnsemblMetazoa"/>
        </authorList>
    </citation>
    <scope>IDENTIFICATION</scope>
</reference>